<comment type="caution">
    <text evidence="2">The sequence shown here is derived from an EMBL/GenBank/DDBJ whole genome shotgun (WGS) entry which is preliminary data.</text>
</comment>
<name>A0A7X6R2Q6_9NOCA</name>
<gene>
    <name evidence="2" type="ORF">HGB38_10120</name>
</gene>
<dbReference type="RefSeq" id="WP_084499286.1">
    <property type="nucleotide sequence ID" value="NZ_JAAXOS010000004.1"/>
</dbReference>
<dbReference type="Pfam" id="PF18728">
    <property type="entry name" value="HEPN_AbiV"/>
    <property type="match status" value="1"/>
</dbReference>
<keyword evidence="3" id="KW-1185">Reference proteome</keyword>
<feature type="region of interest" description="Disordered" evidence="1">
    <location>
        <begin position="57"/>
        <end position="149"/>
    </location>
</feature>
<evidence type="ECO:0000313" key="2">
    <source>
        <dbReference type="EMBL" id="NKY26573.1"/>
    </source>
</evidence>
<dbReference type="Proteomes" id="UP000540698">
    <property type="component" value="Unassembled WGS sequence"/>
</dbReference>
<evidence type="ECO:0000256" key="1">
    <source>
        <dbReference type="SAM" id="MobiDB-lite"/>
    </source>
</evidence>
<evidence type="ECO:0000313" key="3">
    <source>
        <dbReference type="Proteomes" id="UP000540698"/>
    </source>
</evidence>
<protein>
    <submittedName>
        <fullName evidence="2">AbiV family abortive infection protein</fullName>
    </submittedName>
</protein>
<organism evidence="2 3">
    <name type="scientific">Nocardia gamkensis</name>
    <dbReference type="NCBI Taxonomy" id="352869"/>
    <lineage>
        <taxon>Bacteria</taxon>
        <taxon>Bacillati</taxon>
        <taxon>Actinomycetota</taxon>
        <taxon>Actinomycetes</taxon>
        <taxon>Mycobacteriales</taxon>
        <taxon>Nocardiaceae</taxon>
        <taxon>Nocardia</taxon>
    </lineage>
</organism>
<sequence>MAHPHLKRAALINDASTLLDNNSVGRARSLLVLAQEELARANAVYDASVAAWESGRTVELSSPPGTPKHLAVSNNHRDRSPRRITTRSTWDRSGAITARGRTGASPSRAGCPPTSIARSRMGSPLPRPQGRVAVSRRRSTSRLSPSPQS</sequence>
<proteinExistence type="predicted"/>
<accession>A0A7X6R2Q6</accession>
<dbReference type="EMBL" id="JAAXOS010000004">
    <property type="protein sequence ID" value="NKY26573.1"/>
    <property type="molecule type" value="Genomic_DNA"/>
</dbReference>
<dbReference type="NCBIfam" id="TIGR04498">
    <property type="entry name" value="AbiV_defense"/>
    <property type="match status" value="1"/>
</dbReference>
<reference evidence="2 3" key="1">
    <citation type="submission" date="2020-04" db="EMBL/GenBank/DDBJ databases">
        <title>MicrobeNet Type strains.</title>
        <authorList>
            <person name="Nicholson A.C."/>
        </authorList>
    </citation>
    <scope>NUCLEOTIDE SEQUENCE [LARGE SCALE GENOMIC DNA]</scope>
    <source>
        <strain evidence="2 3">DSM 44956</strain>
    </source>
</reference>
<dbReference type="InterPro" id="IPR030987">
    <property type="entry name" value="AbiV"/>
</dbReference>
<dbReference type="AlphaFoldDB" id="A0A7X6R2Q6"/>